<accession>A0A1S3HWR2</accession>
<sequence>MVPAKPGLLAAALCVLIAVQTAAGSGVPDNKGTEFVLVFIQQHKALLTNGRNSLYVTSDEATNVTIEIPSIGFHENYEIEKRELISLDFDGSIRFHNGTELAHKGISIRSSKEISVYGLNSIKYTTDGFLGLPMDIQAYEYVVPCYTPQGNALVAVVANENDTNIAIKIKTPNGTVTFNNKMYGDGDWLNVTLNRLDAFQLAHFEDLTGTRIYTDKPLSVFSGGDCSYIPPGIKFCDHLVEQIPPINSWGRQFVTIPLETRLSGDIFRVLAAHDDTIVHFGPNLNETLQEGEFLEVDVPSTVYRYVTCSNPCLLLQYSKGGNVDNNTDSDPFMQIIPPIEQYSAEYTLSTPDGTTSTKFRSYIGIVIETKYRNGLRLDGRPLTFGPGGTWTQVAGTNHSAKSVRINPGTHTIEHQDPRVVFAVYLYGFMKDESYGYPGGLRLANIADECIPKIGLPADGMDNDCDYRIDEELANGLDDDGDGVIDEDLAAAPPRLIIPGDYNDQVCIINTTPDETGRARGTVAHKCQQRGVTSITYTDTGLSSTACEKRLVRKWELRDGCGHIVNGNQTIEQHIKEPVIRFPLDIDVYIKCDEYRSDWENNEVPQVLEKCPYHNITFHRDTTAGVCDGERTMVRHVNWTATDQCGRRQHHLQTININPQASNQIMDVQCNSVQLEVQVDVAKLNAQYENIDMTSLRLLDRGCTPFRSGSKLIFNIPLGACGTQRKETDNAIMYSNRIQSVSSSSERHRPPSSIISRGRALMLPFDCVLHKHATVAREFQRKGHNVIGRVHVVHGNFTIHMNMFKDKNYRIPIVQFPYFVAFGDTVFWSVKLATSDPNLKLIVQMCEATPFPSRTYPTKYFLVKDRCPTDPTLHIQSASPKEVKLDFEVFEFIRKIGLVYVYCDVTICTSEDTSPHCSQECSSTSGAPPTEGSSGHQLKRREANHKHTALNHYDLYTGPLVYREKTSKVDPQSSSKLTVAASKPENGLEIPWPAVILVAIALVALLVAVALLLFVSKKK</sequence>
<keyword evidence="5" id="KW-0732">Signal</keyword>
<reference evidence="8" key="1">
    <citation type="submission" date="2025-08" db="UniProtKB">
        <authorList>
            <consortium name="RefSeq"/>
        </authorList>
    </citation>
    <scope>IDENTIFICATION</scope>
    <source>
        <tissue evidence="8">Gonads</tissue>
    </source>
</reference>
<proteinExistence type="predicted"/>
<dbReference type="Gene3D" id="2.60.40.3210">
    <property type="entry name" value="Zona pellucida, ZP-N domain"/>
    <property type="match status" value="1"/>
</dbReference>
<evidence type="ECO:0000256" key="5">
    <source>
        <dbReference type="SAM" id="SignalP"/>
    </source>
</evidence>
<feature type="chain" id="PRO_5010193425" evidence="5">
    <location>
        <begin position="25"/>
        <end position="1018"/>
    </location>
</feature>
<evidence type="ECO:0000259" key="6">
    <source>
        <dbReference type="PROSITE" id="PS51034"/>
    </source>
</evidence>
<dbReference type="InterPro" id="IPR035234">
    <property type="entry name" value="IgGFc-bd_N"/>
</dbReference>
<keyword evidence="4" id="KW-0472">Membrane</keyword>
<dbReference type="STRING" id="7574.A0A1S3HWR2"/>
<keyword evidence="2" id="KW-0325">Glycoprotein</keyword>
<evidence type="ECO:0000256" key="2">
    <source>
        <dbReference type="ARBA" id="ARBA00023180"/>
    </source>
</evidence>
<dbReference type="PRINTS" id="PR00023">
    <property type="entry name" value="ZPELLUCIDA"/>
</dbReference>
<evidence type="ECO:0000256" key="1">
    <source>
        <dbReference type="ARBA" id="ARBA00023157"/>
    </source>
</evidence>
<evidence type="ECO:0000256" key="4">
    <source>
        <dbReference type="SAM" id="Phobius"/>
    </source>
</evidence>
<gene>
    <name evidence="8" type="primary">LOC106158512</name>
</gene>
<evidence type="ECO:0000313" key="7">
    <source>
        <dbReference type="Proteomes" id="UP000085678"/>
    </source>
</evidence>
<keyword evidence="4" id="KW-1133">Transmembrane helix</keyword>
<dbReference type="SMART" id="SM00241">
    <property type="entry name" value="ZP"/>
    <property type="match status" value="1"/>
</dbReference>
<keyword evidence="4" id="KW-0812">Transmembrane</keyword>
<dbReference type="AlphaFoldDB" id="A0A1S3HWR2"/>
<dbReference type="RefSeq" id="XP_013389991.1">
    <property type="nucleotide sequence ID" value="XM_013534537.1"/>
</dbReference>
<dbReference type="Pfam" id="PF17517">
    <property type="entry name" value="IgGFc_binding"/>
    <property type="match status" value="1"/>
</dbReference>
<dbReference type="Pfam" id="PF00100">
    <property type="entry name" value="Zona_pellucida"/>
    <property type="match status" value="1"/>
</dbReference>
<dbReference type="InterPro" id="IPR055356">
    <property type="entry name" value="ZP-N"/>
</dbReference>
<dbReference type="Pfam" id="PF23344">
    <property type="entry name" value="ZP-N"/>
    <property type="match status" value="1"/>
</dbReference>
<feature type="transmembrane region" description="Helical" evidence="4">
    <location>
        <begin position="991"/>
        <end position="1014"/>
    </location>
</feature>
<dbReference type="GeneID" id="106158512"/>
<feature type="region of interest" description="Disordered" evidence="3">
    <location>
        <begin position="913"/>
        <end position="941"/>
    </location>
</feature>
<feature type="signal peptide" evidence="5">
    <location>
        <begin position="1"/>
        <end position="24"/>
    </location>
</feature>
<dbReference type="Proteomes" id="UP000085678">
    <property type="component" value="Unplaced"/>
</dbReference>
<evidence type="ECO:0000313" key="8">
    <source>
        <dbReference type="RefSeq" id="XP_013389991.1"/>
    </source>
</evidence>
<evidence type="ECO:0000256" key="3">
    <source>
        <dbReference type="SAM" id="MobiDB-lite"/>
    </source>
</evidence>
<dbReference type="KEGG" id="lak:106158512"/>
<dbReference type="PANTHER" id="PTHR46534">
    <property type="entry name" value="IGGFC_BINDING DOMAIN-CONTAINING PROTEIN"/>
    <property type="match status" value="1"/>
</dbReference>
<keyword evidence="7" id="KW-1185">Reference proteome</keyword>
<name>A0A1S3HWR2_LINAN</name>
<dbReference type="InterPro" id="IPR001507">
    <property type="entry name" value="ZP_dom"/>
</dbReference>
<feature type="domain" description="ZP" evidence="6">
    <location>
        <begin position="668"/>
        <end position="923"/>
    </location>
</feature>
<dbReference type="InParanoid" id="A0A1S3HWR2"/>
<dbReference type="InterPro" id="IPR042235">
    <property type="entry name" value="ZP-C_dom"/>
</dbReference>
<dbReference type="OrthoDB" id="10005154at2759"/>
<protein>
    <submittedName>
        <fullName evidence="8">Uncharacterized protein LOC106158512</fullName>
    </submittedName>
</protein>
<keyword evidence="1" id="KW-1015">Disulfide bond</keyword>
<dbReference type="PANTHER" id="PTHR46534:SF1">
    <property type="entry name" value="IGGFC-BINDING PROTEIN N-TERMINAL DOMAIN-CONTAINING PROTEIN"/>
    <property type="match status" value="1"/>
</dbReference>
<dbReference type="Gene3D" id="2.60.40.4100">
    <property type="entry name" value="Zona pellucida, ZP-C domain"/>
    <property type="match status" value="1"/>
</dbReference>
<dbReference type="PROSITE" id="PS51034">
    <property type="entry name" value="ZP_2"/>
    <property type="match status" value="1"/>
</dbReference>
<dbReference type="InterPro" id="IPR055355">
    <property type="entry name" value="ZP-C"/>
</dbReference>
<organism evidence="7 8">
    <name type="scientific">Lingula anatina</name>
    <name type="common">Brachiopod</name>
    <name type="synonym">Lingula unguis</name>
    <dbReference type="NCBI Taxonomy" id="7574"/>
    <lineage>
        <taxon>Eukaryota</taxon>
        <taxon>Metazoa</taxon>
        <taxon>Spiralia</taxon>
        <taxon>Lophotrochozoa</taxon>
        <taxon>Brachiopoda</taxon>
        <taxon>Linguliformea</taxon>
        <taxon>Lingulata</taxon>
        <taxon>Lingulida</taxon>
        <taxon>Linguloidea</taxon>
        <taxon>Lingulidae</taxon>
        <taxon>Lingula</taxon>
    </lineage>
</organism>
<dbReference type="InterPro" id="IPR048290">
    <property type="entry name" value="ZP_chr"/>
</dbReference>
<feature type="compositionally biased region" description="Polar residues" evidence="3">
    <location>
        <begin position="913"/>
        <end position="935"/>
    </location>
</feature>